<keyword evidence="6" id="KW-0106">Calcium</keyword>
<evidence type="ECO:0000313" key="10">
    <source>
        <dbReference type="EMBL" id="VVP60917.1"/>
    </source>
</evidence>
<dbReference type="PANTHER" id="PTHR38340:SF1">
    <property type="entry name" value="S-LAYER PROTEIN"/>
    <property type="match status" value="1"/>
</dbReference>
<name>A0A5E7QJ21_PSEFL</name>
<keyword evidence="4" id="KW-0800">Toxin</keyword>
<dbReference type="GO" id="GO:0005576">
    <property type="term" value="C:extracellular region"/>
    <property type="evidence" value="ECO:0007669"/>
    <property type="project" value="UniProtKB-SubCell"/>
</dbReference>
<dbReference type="Pfam" id="PF00353">
    <property type="entry name" value="HemolysinCabind"/>
    <property type="match status" value="2"/>
</dbReference>
<dbReference type="AlphaFoldDB" id="A0A5E7QJ21"/>
<evidence type="ECO:0008006" key="12">
    <source>
        <dbReference type="Google" id="ProtNLM"/>
    </source>
</evidence>
<dbReference type="Gene3D" id="2.60.40.10">
    <property type="entry name" value="Immunoglobulins"/>
    <property type="match status" value="3"/>
</dbReference>
<sequence length="720" mass="70391">MISDAAGNSSAPSSPLAFSVDGTSPGGLTGSDAPTLAIAEAAGGIDATELADGIQAVIGLTPGTQVGDVITLTANDGASDFVTSHTVTQADLTAGTVAVTLAGTYADGDYTTSAVISDAAGNSSAPSSPLAFSVDGTSPGGLTGSDAPTLAIAEAVGGINATELADGIQAVVGLTPGTQVGDVITLTTNDGTSDFVTTHTVIQADLTAGTVTVTLAGTYADGDYTTSAVISDAAGNSSAPSSPLAFSVDGTSPGGLTGSDAPTLAIAEAAGGINAAELADGIQAVIGLTPGTQLGDVITLTANDGTSNFVTTHTVTQADLTAGNAAVTLAGTYADGDYTTSAVISDGAGNSSASSNTVPIRIEAVNVAPNAQAASSALLGLVGAEALSLIDLSSQAFRAMDRDGNLTNVQVLAGSTLTLGSVNLVASIALAAELGLQINVVNNPGILGLIAPTSRLTITAIDGGVIDNQSINELLASVHFQDDVSVLSANVITGTLIRAEDSLGESSSALVGALADLTILDAQGNTSIREGTAGNDTLTGSSGGDRLYGYAGNDTLSGGGGGDLLRGGSGNDTLNGDAGNDLLIGGAGQDTLNGGTGDDYIVISDINFTSVDGGDGFDTLALDGINIDFNNPGLGSVSNIEKIDLGSGDAGETLTLTAAAVDSLTDLDNELYISGDVFDTLNVNGAVATGQQTTAGDTVYSHYTLGANELLVDTDLQVIV</sequence>
<dbReference type="PRINTS" id="PR00313">
    <property type="entry name" value="CABNDNGRPT"/>
</dbReference>
<dbReference type="EMBL" id="CABVIH010000061">
    <property type="protein sequence ID" value="VVP60917.1"/>
    <property type="molecule type" value="Genomic_DNA"/>
</dbReference>
<evidence type="ECO:0000256" key="4">
    <source>
        <dbReference type="ARBA" id="ARBA00022656"/>
    </source>
</evidence>
<accession>A0A5E7QJ21</accession>
<dbReference type="InterPro" id="IPR018511">
    <property type="entry name" value="Hemolysin-typ_Ca-bd_CS"/>
</dbReference>
<keyword evidence="7" id="KW-0843">Virulence</keyword>
<comment type="subcellular location">
    <subcellularLocation>
        <location evidence="1">Membrane</location>
    </subcellularLocation>
    <subcellularLocation>
        <location evidence="2">Secreted</location>
    </subcellularLocation>
</comment>
<evidence type="ECO:0000256" key="6">
    <source>
        <dbReference type="ARBA" id="ARBA00022837"/>
    </source>
</evidence>
<dbReference type="Proteomes" id="UP000375525">
    <property type="component" value="Unassembled WGS sequence"/>
</dbReference>
<evidence type="ECO:0000256" key="2">
    <source>
        <dbReference type="ARBA" id="ARBA00004613"/>
    </source>
</evidence>
<protein>
    <recommendedName>
        <fullName evidence="12">Bacterial Ig-like domain-containing protein</fullName>
    </recommendedName>
</protein>
<keyword evidence="8" id="KW-0472">Membrane</keyword>
<dbReference type="InterPro" id="IPR001343">
    <property type="entry name" value="Hemolysn_Ca-bd"/>
</dbReference>
<dbReference type="PANTHER" id="PTHR38340">
    <property type="entry name" value="S-LAYER PROTEIN"/>
    <property type="match status" value="1"/>
</dbReference>
<dbReference type="PRINTS" id="PR01488">
    <property type="entry name" value="RTXTOXINA"/>
</dbReference>
<keyword evidence="5" id="KW-0677">Repeat</keyword>
<dbReference type="InterPro" id="IPR013783">
    <property type="entry name" value="Ig-like_fold"/>
</dbReference>
<dbReference type="GO" id="GO:0090729">
    <property type="term" value="F:toxin activity"/>
    <property type="evidence" value="ECO:0007669"/>
    <property type="project" value="UniProtKB-KW"/>
</dbReference>
<evidence type="ECO:0000256" key="5">
    <source>
        <dbReference type="ARBA" id="ARBA00022737"/>
    </source>
</evidence>
<proteinExistence type="predicted"/>
<reference evidence="10 11" key="1">
    <citation type="submission" date="2019-09" db="EMBL/GenBank/DDBJ databases">
        <authorList>
            <person name="Chandra G."/>
            <person name="Truman W A."/>
        </authorList>
    </citation>
    <scope>NUCLEOTIDE SEQUENCE [LARGE SCALE GENOMIC DNA]</scope>
    <source>
        <strain evidence="10">PS880</strain>
    </source>
</reference>
<feature type="region of interest" description="Disordered" evidence="9">
    <location>
        <begin position="1"/>
        <end position="25"/>
    </location>
</feature>
<organism evidence="10 11">
    <name type="scientific">Pseudomonas fluorescens</name>
    <dbReference type="NCBI Taxonomy" id="294"/>
    <lineage>
        <taxon>Bacteria</taxon>
        <taxon>Pseudomonadati</taxon>
        <taxon>Pseudomonadota</taxon>
        <taxon>Gammaproteobacteria</taxon>
        <taxon>Pseudomonadales</taxon>
        <taxon>Pseudomonadaceae</taxon>
        <taxon>Pseudomonas</taxon>
    </lineage>
</organism>
<dbReference type="Gene3D" id="2.150.10.10">
    <property type="entry name" value="Serralysin-like metalloprotease, C-terminal"/>
    <property type="match status" value="2"/>
</dbReference>
<evidence type="ECO:0000256" key="8">
    <source>
        <dbReference type="ARBA" id="ARBA00023136"/>
    </source>
</evidence>
<evidence type="ECO:0000256" key="3">
    <source>
        <dbReference type="ARBA" id="ARBA00022525"/>
    </source>
</evidence>
<evidence type="ECO:0000256" key="9">
    <source>
        <dbReference type="SAM" id="MobiDB-lite"/>
    </source>
</evidence>
<dbReference type="GO" id="GO:0016020">
    <property type="term" value="C:membrane"/>
    <property type="evidence" value="ECO:0007669"/>
    <property type="project" value="UniProtKB-SubCell"/>
</dbReference>
<evidence type="ECO:0000313" key="11">
    <source>
        <dbReference type="Proteomes" id="UP000375525"/>
    </source>
</evidence>
<dbReference type="GO" id="GO:0005509">
    <property type="term" value="F:calcium ion binding"/>
    <property type="evidence" value="ECO:0007669"/>
    <property type="project" value="InterPro"/>
</dbReference>
<dbReference type="InterPro" id="IPR011049">
    <property type="entry name" value="Serralysin-like_metalloprot_C"/>
</dbReference>
<dbReference type="InterPro" id="IPR050557">
    <property type="entry name" value="RTX_toxin/Mannuronan_C5-epim"/>
</dbReference>
<dbReference type="InterPro" id="IPR003995">
    <property type="entry name" value="RTX_toxin_determinant-A"/>
</dbReference>
<dbReference type="SUPFAM" id="SSF51120">
    <property type="entry name" value="beta-Roll"/>
    <property type="match status" value="1"/>
</dbReference>
<keyword evidence="3" id="KW-0964">Secreted</keyword>
<evidence type="ECO:0000256" key="1">
    <source>
        <dbReference type="ARBA" id="ARBA00004370"/>
    </source>
</evidence>
<dbReference type="PROSITE" id="PS00330">
    <property type="entry name" value="HEMOLYSIN_CALCIUM"/>
    <property type="match status" value="3"/>
</dbReference>
<gene>
    <name evidence="10" type="ORF">PS880_06223</name>
</gene>
<evidence type="ECO:0000256" key="7">
    <source>
        <dbReference type="ARBA" id="ARBA00023026"/>
    </source>
</evidence>
<feature type="compositionally biased region" description="Polar residues" evidence="9">
    <location>
        <begin position="1"/>
        <end position="13"/>
    </location>
</feature>